<keyword evidence="1" id="KW-0472">Membrane</keyword>
<accession>A0A3B0ZMS0</accession>
<feature type="transmembrane region" description="Helical" evidence="1">
    <location>
        <begin position="197"/>
        <end position="218"/>
    </location>
</feature>
<proteinExistence type="predicted"/>
<organism evidence="2">
    <name type="scientific">hydrothermal vent metagenome</name>
    <dbReference type="NCBI Taxonomy" id="652676"/>
    <lineage>
        <taxon>unclassified sequences</taxon>
        <taxon>metagenomes</taxon>
        <taxon>ecological metagenomes</taxon>
    </lineage>
</organism>
<name>A0A3B0ZMS0_9ZZZZ</name>
<evidence type="ECO:0000313" key="2">
    <source>
        <dbReference type="EMBL" id="VAW90480.1"/>
    </source>
</evidence>
<gene>
    <name evidence="2" type="ORF">MNBD_GAMMA17-1732</name>
</gene>
<evidence type="ECO:0000256" key="1">
    <source>
        <dbReference type="SAM" id="Phobius"/>
    </source>
</evidence>
<sequence>MPSDQEKNKLKQQIQSNQHEVFVVSIEEMDAIVKSSLTGNLPHIKNAWQKLKGKAEVGASYYASADDLRTLSKLVGDLGGFTTKVYVKTYGGKPHIILKGYPGLRRILTGTKYGIKNPKVIAMGLGKAGAINAAKSGGILSIVLLSAYRITDYFLTDQATLSLLIGSLATDVVKVGIATGASIAAASAFVAMGFTIAIGPIAAVVLVGIGTSMALSALDERYGITDRVIAGLDDISEGIEGRVEQLKQSLYRNADELAGSIFDYAVDSAKAVLINTARHAIDRFLSGRPRLQ</sequence>
<keyword evidence="1" id="KW-1133">Transmembrane helix</keyword>
<protein>
    <submittedName>
        <fullName evidence="2">Uncharacterized protein</fullName>
    </submittedName>
</protein>
<reference evidence="2" key="1">
    <citation type="submission" date="2018-06" db="EMBL/GenBank/DDBJ databases">
        <authorList>
            <person name="Zhirakovskaya E."/>
        </authorList>
    </citation>
    <scope>NUCLEOTIDE SEQUENCE</scope>
</reference>
<keyword evidence="1" id="KW-0812">Transmembrane</keyword>
<dbReference type="EMBL" id="UOFQ01000195">
    <property type="protein sequence ID" value="VAW90480.1"/>
    <property type="molecule type" value="Genomic_DNA"/>
</dbReference>
<dbReference type="AlphaFoldDB" id="A0A3B0ZMS0"/>